<reference evidence="2 3" key="1">
    <citation type="submission" date="2017-08" db="EMBL/GenBank/DDBJ databases">
        <title>Complete genome of Colwellia sp. NB097-1, a psychrophile bacterium ioslated from Bering Sea.</title>
        <authorList>
            <person name="Chen X."/>
        </authorList>
    </citation>
    <scope>NUCLEOTIDE SEQUENCE [LARGE SCALE GENOMIC DNA]</scope>
    <source>
        <strain evidence="2 3">NB097-1</strain>
    </source>
</reference>
<dbReference type="SUPFAM" id="SSF52091">
    <property type="entry name" value="SpoIIaa-like"/>
    <property type="match status" value="1"/>
</dbReference>
<organism evidence="2 3">
    <name type="scientific">Cognaticolwellia beringensis</name>
    <dbReference type="NCBI Taxonomy" id="1967665"/>
    <lineage>
        <taxon>Bacteria</taxon>
        <taxon>Pseudomonadati</taxon>
        <taxon>Pseudomonadota</taxon>
        <taxon>Gammaproteobacteria</taxon>
        <taxon>Alteromonadales</taxon>
        <taxon>Colwelliaceae</taxon>
        <taxon>Cognaticolwellia</taxon>
    </lineage>
</organism>
<dbReference type="InterPro" id="IPR058548">
    <property type="entry name" value="MlaB-like_STAS"/>
</dbReference>
<dbReference type="AlphaFoldDB" id="A0A222G6C9"/>
<evidence type="ECO:0000259" key="1">
    <source>
        <dbReference type="PROSITE" id="PS50801"/>
    </source>
</evidence>
<dbReference type="EMBL" id="CP020465">
    <property type="protein sequence ID" value="ASP47445.1"/>
    <property type="molecule type" value="Genomic_DNA"/>
</dbReference>
<keyword evidence="3" id="KW-1185">Reference proteome</keyword>
<evidence type="ECO:0000313" key="2">
    <source>
        <dbReference type="EMBL" id="ASP47445.1"/>
    </source>
</evidence>
<evidence type="ECO:0000313" key="3">
    <source>
        <dbReference type="Proteomes" id="UP000202259"/>
    </source>
</evidence>
<dbReference type="PROSITE" id="PS50801">
    <property type="entry name" value="STAS"/>
    <property type="match status" value="1"/>
</dbReference>
<proteinExistence type="predicted"/>
<dbReference type="OrthoDB" id="6227472at2"/>
<dbReference type="RefSeq" id="WP_081150093.1">
    <property type="nucleotide sequence ID" value="NZ_CP020465.1"/>
</dbReference>
<dbReference type="InterPro" id="IPR036513">
    <property type="entry name" value="STAS_dom_sf"/>
</dbReference>
<sequence length="98" mass="10753">MIDVQQADEKAIFSGALTRATITRAFDKKYRQLVNNERIVIDLAMVSQIDTAGLAWILLLIELAASKGCDISLVNLPEDLIKLAKLSAVDTLLPIKNT</sequence>
<feature type="domain" description="STAS" evidence="1">
    <location>
        <begin position="1"/>
        <end position="98"/>
    </location>
</feature>
<name>A0A222G6C9_9GAMM</name>
<dbReference type="Pfam" id="PF13466">
    <property type="entry name" value="STAS_2"/>
    <property type="match status" value="1"/>
</dbReference>
<dbReference type="CDD" id="cd07043">
    <property type="entry name" value="STAS_anti-anti-sigma_factors"/>
    <property type="match status" value="1"/>
</dbReference>
<dbReference type="KEGG" id="cber:B5D82_06550"/>
<protein>
    <submittedName>
        <fullName evidence="2">STAS domain-containing protein</fullName>
    </submittedName>
</protein>
<dbReference type="Gene3D" id="3.30.750.24">
    <property type="entry name" value="STAS domain"/>
    <property type="match status" value="1"/>
</dbReference>
<accession>A0A222G6C9</accession>
<dbReference type="InterPro" id="IPR002645">
    <property type="entry name" value="STAS_dom"/>
</dbReference>
<dbReference type="Proteomes" id="UP000202259">
    <property type="component" value="Chromosome"/>
</dbReference>
<gene>
    <name evidence="2" type="ORF">B5D82_06550</name>
</gene>